<comment type="caution">
    <text evidence="7">The sequence shown here is derived from an EMBL/GenBank/DDBJ whole genome shotgun (WGS) entry which is preliminary data.</text>
</comment>
<dbReference type="KEGG" id="pglu:A3958_06845"/>
<dbReference type="PANTHER" id="PTHR43335">
    <property type="entry name" value="ABC TRANSPORTER, ATP-BINDING PROTEIN"/>
    <property type="match status" value="1"/>
</dbReference>
<dbReference type="EMBL" id="LWMH01000001">
    <property type="protein sequence ID" value="KZS45664.1"/>
    <property type="molecule type" value="Genomic_DNA"/>
</dbReference>
<dbReference type="CDD" id="cd03268">
    <property type="entry name" value="ABC_BcrA_bacitracin_resist"/>
    <property type="match status" value="1"/>
</dbReference>
<dbReference type="InterPro" id="IPR003593">
    <property type="entry name" value="AAA+_ATPase"/>
</dbReference>
<dbReference type="PROSITE" id="PS50893">
    <property type="entry name" value="ABC_TRANSPORTER_2"/>
    <property type="match status" value="1"/>
</dbReference>
<dbReference type="STRING" id="59843.A3958_06845"/>
<dbReference type="InterPro" id="IPR003439">
    <property type="entry name" value="ABC_transporter-like_ATP-bd"/>
</dbReference>
<organism evidence="7 8">
    <name type="scientific">Paenibacillus glucanolyticus</name>
    <dbReference type="NCBI Taxonomy" id="59843"/>
    <lineage>
        <taxon>Bacteria</taxon>
        <taxon>Bacillati</taxon>
        <taxon>Bacillota</taxon>
        <taxon>Bacilli</taxon>
        <taxon>Bacillales</taxon>
        <taxon>Paenibacillaceae</taxon>
        <taxon>Paenibacillus</taxon>
    </lineage>
</organism>
<evidence type="ECO:0000256" key="3">
    <source>
        <dbReference type="ARBA" id="ARBA00022741"/>
    </source>
</evidence>
<evidence type="ECO:0000256" key="2">
    <source>
        <dbReference type="ARBA" id="ARBA00022448"/>
    </source>
</evidence>
<gene>
    <name evidence="7" type="ORF">AWU65_06920</name>
</gene>
<protein>
    <submittedName>
        <fullName evidence="7">Bacitracin ABC transporter ATP-binding protein</fullName>
    </submittedName>
</protein>
<evidence type="ECO:0000313" key="7">
    <source>
        <dbReference type="EMBL" id="KZS45664.1"/>
    </source>
</evidence>
<sequence length="375" mass="41011">MNGNGSKELTADNTAMGSSASQAVNAISKSGTTNAHPHLHSSNKSNASDDLGDGMHSSVIPSTNAQNSPVVLTVQQVTKTIGKKNIVDGLSFDIYRGEIVGLLGPNGAGKTTTIRMIVGLIEMTQGDVHVKGHSIKRDFVQAIRHIGGIIENPEFYPYMSGYDNLRQYQRMSEGVTITRIMEVVKLVGLQDAIHKKVRAYSLGMRQRLGIAQALLHNPSILILDEPTNGLDPAGIREMRDYLKQIAKDEGIAILVSSHLLSEMELMCSRVVVIQEGKLVTERSIGGPVVDEELTTVTFRVNDAAMAEQTIRHMKDITLLATQIEEGIVTVQLTEEDIPALIQSLCDARVRIYRVEEIKSSLEEEFLKWTGGNRIA</sequence>
<dbReference type="InterPro" id="IPR017871">
    <property type="entry name" value="ABC_transporter-like_CS"/>
</dbReference>
<dbReference type="SMART" id="SM00382">
    <property type="entry name" value="AAA"/>
    <property type="match status" value="1"/>
</dbReference>
<feature type="compositionally biased region" description="Polar residues" evidence="5">
    <location>
        <begin position="30"/>
        <end position="48"/>
    </location>
</feature>
<dbReference type="SUPFAM" id="SSF52540">
    <property type="entry name" value="P-loop containing nucleoside triphosphate hydrolases"/>
    <property type="match status" value="1"/>
</dbReference>
<reference evidence="7" key="1">
    <citation type="journal article" date="2016" name="Genome Announc.">
        <title>Draft genomes of two strains of Paenibacillus glucanolyticus with capability to degrade lignocellulose.</title>
        <authorList>
            <person name="Mathews S.L."/>
            <person name="Pawlak J."/>
            <person name="Grunden A.M."/>
        </authorList>
    </citation>
    <scope>NUCLEOTIDE SEQUENCE [LARGE SCALE GENOMIC DNA]</scope>
    <source>
        <strain evidence="7">SLM1</strain>
    </source>
</reference>
<proteinExistence type="inferred from homology"/>
<evidence type="ECO:0000256" key="1">
    <source>
        <dbReference type="ARBA" id="ARBA00005417"/>
    </source>
</evidence>
<evidence type="ECO:0000256" key="4">
    <source>
        <dbReference type="ARBA" id="ARBA00022840"/>
    </source>
</evidence>
<evidence type="ECO:0000256" key="5">
    <source>
        <dbReference type="SAM" id="MobiDB-lite"/>
    </source>
</evidence>
<keyword evidence="8" id="KW-1185">Reference proteome</keyword>
<evidence type="ECO:0000259" key="6">
    <source>
        <dbReference type="PROSITE" id="PS50893"/>
    </source>
</evidence>
<keyword evidence="4 7" id="KW-0067">ATP-binding</keyword>
<dbReference type="PROSITE" id="PS00211">
    <property type="entry name" value="ABC_TRANSPORTER_1"/>
    <property type="match status" value="1"/>
</dbReference>
<dbReference type="GO" id="GO:0005524">
    <property type="term" value="F:ATP binding"/>
    <property type="evidence" value="ECO:0007669"/>
    <property type="project" value="UniProtKB-KW"/>
</dbReference>
<name>A0A163HU83_9BACL</name>
<dbReference type="InterPro" id="IPR027417">
    <property type="entry name" value="P-loop_NTPase"/>
</dbReference>
<dbReference type="PANTHER" id="PTHR43335:SF4">
    <property type="entry name" value="ABC TRANSPORTER, ATP-BINDING PROTEIN"/>
    <property type="match status" value="1"/>
</dbReference>
<dbReference type="Gene3D" id="3.40.50.300">
    <property type="entry name" value="P-loop containing nucleotide triphosphate hydrolases"/>
    <property type="match status" value="1"/>
</dbReference>
<comment type="similarity">
    <text evidence="1">Belongs to the ABC transporter superfamily.</text>
</comment>
<dbReference type="GO" id="GO:0016887">
    <property type="term" value="F:ATP hydrolysis activity"/>
    <property type="evidence" value="ECO:0007669"/>
    <property type="project" value="InterPro"/>
</dbReference>
<accession>A0A163HU83</accession>
<dbReference type="AlphaFoldDB" id="A0A163HU83"/>
<keyword evidence="3" id="KW-0547">Nucleotide-binding</keyword>
<feature type="region of interest" description="Disordered" evidence="5">
    <location>
        <begin position="1"/>
        <end position="20"/>
    </location>
</feature>
<evidence type="ECO:0000313" key="8">
    <source>
        <dbReference type="Proteomes" id="UP000076796"/>
    </source>
</evidence>
<keyword evidence="2" id="KW-0813">Transport</keyword>
<dbReference type="Pfam" id="PF00005">
    <property type="entry name" value="ABC_tran"/>
    <property type="match status" value="1"/>
</dbReference>
<feature type="domain" description="ABC transporter" evidence="6">
    <location>
        <begin position="72"/>
        <end position="300"/>
    </location>
</feature>
<feature type="region of interest" description="Disordered" evidence="5">
    <location>
        <begin position="30"/>
        <end position="63"/>
    </location>
</feature>
<dbReference type="Proteomes" id="UP000076796">
    <property type="component" value="Unassembled WGS sequence"/>
</dbReference>